<dbReference type="InterPro" id="IPR032808">
    <property type="entry name" value="DoxX"/>
</dbReference>
<comment type="caution">
    <text evidence="6">The sequence shown here is derived from an EMBL/GenBank/DDBJ whole genome shotgun (WGS) entry which is preliminary data.</text>
</comment>
<keyword evidence="7" id="KW-1185">Reference proteome</keyword>
<feature type="transmembrane region" description="Helical" evidence="5">
    <location>
        <begin position="69"/>
        <end position="87"/>
    </location>
</feature>
<sequence length="116" mass="11824">MFVGYVVAAVLVAVMLVFSGRGMIVKDERVMASLNAVQVADTWRLPLAAVKFAGALGLLVGIAYRPLGIAAAVGVVLFFVGAAGAHLRVKDGKGAAFPMILVAVSAVPVLFGLASV</sequence>
<keyword evidence="4 5" id="KW-0472">Membrane</keyword>
<dbReference type="RefSeq" id="WP_094222712.1">
    <property type="nucleotide sequence ID" value="NZ_MCGQ01000090.1"/>
</dbReference>
<evidence type="ECO:0000256" key="5">
    <source>
        <dbReference type="SAM" id="Phobius"/>
    </source>
</evidence>
<evidence type="ECO:0000256" key="2">
    <source>
        <dbReference type="ARBA" id="ARBA00022692"/>
    </source>
</evidence>
<evidence type="ECO:0000256" key="3">
    <source>
        <dbReference type="ARBA" id="ARBA00022989"/>
    </source>
</evidence>
<evidence type="ECO:0000313" key="7">
    <source>
        <dbReference type="Proteomes" id="UP000215483"/>
    </source>
</evidence>
<feature type="transmembrane region" description="Helical" evidence="5">
    <location>
        <begin position="6"/>
        <end position="24"/>
    </location>
</feature>
<reference evidence="6 7" key="1">
    <citation type="submission" date="2016-07" db="EMBL/GenBank/DDBJ databases">
        <title>Draft genome of Streptomyces diastatochromogenes.</title>
        <authorList>
            <person name="Podduturi R."/>
            <person name="Lukassen M.B."/>
            <person name="Clausen N."/>
            <person name="Nielsen J.L."/>
            <person name="Jorgensen N.O."/>
        </authorList>
    </citation>
    <scope>NUCLEOTIDE SEQUENCE [LARGE SCALE GENOMIC DNA]</scope>
    <source>
        <strain evidence="6 7">DSM 40608</strain>
    </source>
</reference>
<dbReference type="Pfam" id="PF13564">
    <property type="entry name" value="DoxX_2"/>
    <property type="match status" value="1"/>
</dbReference>
<protein>
    <recommendedName>
        <fullName evidence="8">DoxX family protein</fullName>
    </recommendedName>
</protein>
<evidence type="ECO:0000313" key="6">
    <source>
        <dbReference type="EMBL" id="OXY86760.1"/>
    </source>
</evidence>
<comment type="subcellular location">
    <subcellularLocation>
        <location evidence="1">Membrane</location>
        <topology evidence="1">Multi-pass membrane protein</topology>
    </subcellularLocation>
</comment>
<dbReference type="OrthoDB" id="165191at2"/>
<evidence type="ECO:0000256" key="1">
    <source>
        <dbReference type="ARBA" id="ARBA00004141"/>
    </source>
</evidence>
<evidence type="ECO:0000256" key="4">
    <source>
        <dbReference type="ARBA" id="ARBA00023136"/>
    </source>
</evidence>
<name>A0A233RTN5_STRDA</name>
<keyword evidence="3 5" id="KW-1133">Transmembrane helix</keyword>
<feature type="transmembrane region" description="Helical" evidence="5">
    <location>
        <begin position="94"/>
        <end position="114"/>
    </location>
</feature>
<dbReference type="EMBL" id="MCGQ01000090">
    <property type="protein sequence ID" value="OXY86760.1"/>
    <property type="molecule type" value="Genomic_DNA"/>
</dbReference>
<dbReference type="AlphaFoldDB" id="A0A233RTN5"/>
<gene>
    <name evidence="6" type="ORF">BEK98_44545</name>
</gene>
<dbReference type="GO" id="GO:0016020">
    <property type="term" value="C:membrane"/>
    <property type="evidence" value="ECO:0007669"/>
    <property type="project" value="UniProtKB-SubCell"/>
</dbReference>
<proteinExistence type="predicted"/>
<evidence type="ECO:0008006" key="8">
    <source>
        <dbReference type="Google" id="ProtNLM"/>
    </source>
</evidence>
<keyword evidence="2 5" id="KW-0812">Transmembrane</keyword>
<accession>A0A233RTN5</accession>
<feature type="transmembrane region" description="Helical" evidence="5">
    <location>
        <begin position="45"/>
        <end position="63"/>
    </location>
</feature>
<organism evidence="6 7">
    <name type="scientific">Streptomyces diastatochromogenes</name>
    <dbReference type="NCBI Taxonomy" id="42236"/>
    <lineage>
        <taxon>Bacteria</taxon>
        <taxon>Bacillati</taxon>
        <taxon>Actinomycetota</taxon>
        <taxon>Actinomycetes</taxon>
        <taxon>Kitasatosporales</taxon>
        <taxon>Streptomycetaceae</taxon>
        <taxon>Streptomyces</taxon>
    </lineage>
</organism>
<dbReference type="Proteomes" id="UP000215483">
    <property type="component" value="Unassembled WGS sequence"/>
</dbReference>